<evidence type="ECO:0000313" key="13">
    <source>
        <dbReference type="Proteomes" id="UP000186583"/>
    </source>
</evidence>
<dbReference type="InterPro" id="IPR036852">
    <property type="entry name" value="Peptidase_S8/S53_dom_sf"/>
</dbReference>
<comment type="caution">
    <text evidence="12">The sequence shown here is derived from an EMBL/GenBank/DDBJ whole genome shotgun (WGS) entry which is preliminary data.</text>
</comment>
<evidence type="ECO:0000256" key="4">
    <source>
        <dbReference type="ARBA" id="ARBA00022801"/>
    </source>
</evidence>
<feature type="active site" description="Charge relay system" evidence="6 7">
    <location>
        <position position="523"/>
    </location>
</feature>
<dbReference type="Gene3D" id="3.40.50.200">
    <property type="entry name" value="Peptidase S8/S53 domain"/>
    <property type="match status" value="2"/>
</dbReference>
<dbReference type="GO" id="GO:0016020">
    <property type="term" value="C:membrane"/>
    <property type="evidence" value="ECO:0007669"/>
    <property type="project" value="InterPro"/>
</dbReference>
<dbReference type="SUPFAM" id="SSF52743">
    <property type="entry name" value="Subtilisin-like"/>
    <property type="match status" value="1"/>
</dbReference>
<evidence type="ECO:0000259" key="10">
    <source>
        <dbReference type="Pfam" id="PF00082"/>
    </source>
</evidence>
<dbReference type="Gene3D" id="2.60.40.1710">
    <property type="entry name" value="Subtilisin-like superfamily"/>
    <property type="match status" value="1"/>
</dbReference>
<dbReference type="AlphaFoldDB" id="A0A1Q8RE75"/>
<evidence type="ECO:0000259" key="11">
    <source>
        <dbReference type="Pfam" id="PF06280"/>
    </source>
</evidence>
<dbReference type="InterPro" id="IPR015500">
    <property type="entry name" value="Peptidase_S8_subtilisin-rel"/>
</dbReference>
<evidence type="ECO:0000256" key="9">
    <source>
        <dbReference type="SAM" id="SignalP"/>
    </source>
</evidence>
<evidence type="ECO:0000256" key="7">
    <source>
        <dbReference type="PROSITE-ProRule" id="PRU01240"/>
    </source>
</evidence>
<comment type="similarity">
    <text evidence="1 7 8">Belongs to the peptidase S8 family.</text>
</comment>
<keyword evidence="2 7" id="KW-0645">Protease</keyword>
<dbReference type="PROSITE" id="PS51892">
    <property type="entry name" value="SUBTILASE"/>
    <property type="match status" value="1"/>
</dbReference>
<dbReference type="Pfam" id="PF00082">
    <property type="entry name" value="Peptidase_S8"/>
    <property type="match status" value="1"/>
</dbReference>
<sequence>MKSLFKQAASAACLPWMVAATYRGAVVVEYDGSVQLNAETVMNQAEVFLAGSGLDCTASLRHQFAHAVFNGASFNIKCNNDGVSQKSIITTVQSIDGVGKAWPVTRVEPSIHRVNVPGITDGHITRQFGSYTRRDLSSRQLALRSGNGATADTLSTHVDTGVDKLHAANLTGSGVRIAVVDTGFDYDVPGLSKVHVAFTHDLADNDDDVRDNCSIHGTHVLGIVGATGDEGRYGVNGVAYGATYELYRIQSCDSDSAETDVLINSFLEAANRGVDIITCSFGGSLVFAEDPWSAVATRLFENGTYVSLPAGNGGPGIFTGGSPGAGDAISSTGSADNSFTPYLTWEGNWTTESESGSLRFVPGLHFDLPSNNKLTVWTPNTPISKDCQPVPENTDLPADLSNVILLSSVYQCWKAPNGTTVSLTRTLGIPYALYYTPSNWTISDGPLFLEDSTDPDIKAVLQATDGELVNKLNNRSGNLTSSFSSWGPTLKAGSMPLFLAPGGNILSTFPAKLGGYGVIGGTSMATPFAAGVAALVKQQHPDYTAQQIQAVIATTAQPVKWNDAKGKTDDFLAPVFQQGGGLIDAYNAVHSTTLIDTPVLNFNDTANRPDELSFSIKNTGTQVMTYKLSHVGAASGYVLKTPNGYNLTGAEVFAVYADVSISPALVKVEPGKSVAVSVSISKEPALPDAATRVSYYGGYIAVEAEGSTDVNKLSLPYTGFGAPLTTIPSIDRDGSYLSVWNLTSSTASRIEEGRVFTCTLNLTADPPASFPDNIYPGVQIDPVLTSRNLSIQILDAASGREIFESYQATPEAPWVGAGTWYWDGSDANKTFLPAGSYKWQVRSLRLSGNPEKEKDWDTFTTGKWVLET</sequence>
<keyword evidence="13" id="KW-1185">Reference proteome</keyword>
<evidence type="ECO:0000256" key="5">
    <source>
        <dbReference type="ARBA" id="ARBA00022825"/>
    </source>
</evidence>
<feature type="active site" description="Charge relay system" evidence="6 7">
    <location>
        <position position="181"/>
    </location>
</feature>
<evidence type="ECO:0000256" key="8">
    <source>
        <dbReference type="RuleBase" id="RU003355"/>
    </source>
</evidence>
<protein>
    <submittedName>
        <fullName evidence="12">Minor extracellular protease vpr 13</fullName>
    </submittedName>
</protein>
<feature type="chain" id="PRO_5013113378" evidence="9">
    <location>
        <begin position="21"/>
        <end position="868"/>
    </location>
</feature>
<keyword evidence="5 7" id="KW-0720">Serine protease</keyword>
<dbReference type="PROSITE" id="PS00136">
    <property type="entry name" value="SUBTILASE_ASP"/>
    <property type="match status" value="1"/>
</dbReference>
<dbReference type="GO" id="GO:0004252">
    <property type="term" value="F:serine-type endopeptidase activity"/>
    <property type="evidence" value="ECO:0007669"/>
    <property type="project" value="UniProtKB-UniRule"/>
</dbReference>
<accession>A0A1Q8RE75</accession>
<dbReference type="InterPro" id="IPR023827">
    <property type="entry name" value="Peptidase_S8_Asp-AS"/>
</dbReference>
<dbReference type="InterPro" id="IPR000209">
    <property type="entry name" value="Peptidase_S8/S53_dom"/>
</dbReference>
<evidence type="ECO:0000256" key="1">
    <source>
        <dbReference type="ARBA" id="ARBA00011073"/>
    </source>
</evidence>
<evidence type="ECO:0000313" key="12">
    <source>
        <dbReference type="EMBL" id="OLN82433.1"/>
    </source>
</evidence>
<dbReference type="Gene3D" id="2.60.40.4070">
    <property type="match status" value="1"/>
</dbReference>
<dbReference type="InterPro" id="IPR010435">
    <property type="entry name" value="C5a/SBT2-like_Fn3"/>
</dbReference>
<evidence type="ECO:0000256" key="2">
    <source>
        <dbReference type="ARBA" id="ARBA00022670"/>
    </source>
</evidence>
<organism evidence="12 13">
    <name type="scientific">Colletotrichum chlorophyti</name>
    <dbReference type="NCBI Taxonomy" id="708187"/>
    <lineage>
        <taxon>Eukaryota</taxon>
        <taxon>Fungi</taxon>
        <taxon>Dikarya</taxon>
        <taxon>Ascomycota</taxon>
        <taxon>Pezizomycotina</taxon>
        <taxon>Sordariomycetes</taxon>
        <taxon>Hypocreomycetidae</taxon>
        <taxon>Glomerellales</taxon>
        <taxon>Glomerellaceae</taxon>
        <taxon>Colletotrichum</taxon>
    </lineage>
</organism>
<dbReference type="PRINTS" id="PR00723">
    <property type="entry name" value="SUBTILISIN"/>
</dbReference>
<keyword evidence="3 9" id="KW-0732">Signal</keyword>
<dbReference type="PROSITE" id="PS00138">
    <property type="entry name" value="SUBTILASE_SER"/>
    <property type="match status" value="1"/>
</dbReference>
<dbReference type="Pfam" id="PF06280">
    <property type="entry name" value="fn3_5"/>
    <property type="match status" value="1"/>
</dbReference>
<name>A0A1Q8RE75_9PEZI</name>
<feature type="active site" description="Charge relay system" evidence="6 7">
    <location>
        <position position="216"/>
    </location>
</feature>
<dbReference type="InterPro" id="IPR051048">
    <property type="entry name" value="Peptidase_S8/S53_subtilisin"/>
</dbReference>
<keyword evidence="4 7" id="KW-0378">Hydrolase</keyword>
<dbReference type="EMBL" id="MPGH01000224">
    <property type="protein sequence ID" value="OLN82433.1"/>
    <property type="molecule type" value="Genomic_DNA"/>
</dbReference>
<evidence type="ECO:0000256" key="6">
    <source>
        <dbReference type="PIRSR" id="PIRSR615500-1"/>
    </source>
</evidence>
<feature type="domain" description="C5a peptidase/Subtilisin-like protease SBT2-like Fn3-like" evidence="11">
    <location>
        <begin position="601"/>
        <end position="718"/>
    </location>
</feature>
<feature type="domain" description="Peptidase S8/S53" evidence="10">
    <location>
        <begin position="172"/>
        <end position="562"/>
    </location>
</feature>
<dbReference type="Proteomes" id="UP000186583">
    <property type="component" value="Unassembled WGS sequence"/>
</dbReference>
<reference evidence="12 13" key="1">
    <citation type="submission" date="2016-11" db="EMBL/GenBank/DDBJ databases">
        <title>Draft Genome Assembly of Colletotrichum chlorophyti a pathogen of herbaceous plants.</title>
        <authorList>
            <person name="Gan P."/>
            <person name="Narusaka M."/>
            <person name="Tsushima A."/>
            <person name="Narusaka Y."/>
            <person name="Takano Y."/>
            <person name="Shirasu K."/>
        </authorList>
    </citation>
    <scope>NUCLEOTIDE SEQUENCE [LARGE SCALE GENOMIC DNA]</scope>
    <source>
        <strain evidence="12 13">NTL11</strain>
    </source>
</reference>
<proteinExistence type="inferred from homology"/>
<dbReference type="PANTHER" id="PTHR43399">
    <property type="entry name" value="SUBTILISIN-RELATED"/>
    <property type="match status" value="1"/>
</dbReference>
<dbReference type="InterPro" id="IPR023828">
    <property type="entry name" value="Peptidase_S8_Ser-AS"/>
</dbReference>
<dbReference type="PANTHER" id="PTHR43399:SF4">
    <property type="entry name" value="CELL WALL-ASSOCIATED PROTEASE"/>
    <property type="match status" value="1"/>
</dbReference>
<evidence type="ECO:0000256" key="3">
    <source>
        <dbReference type="ARBA" id="ARBA00022729"/>
    </source>
</evidence>
<dbReference type="GO" id="GO:0006508">
    <property type="term" value="P:proteolysis"/>
    <property type="evidence" value="ECO:0007669"/>
    <property type="project" value="UniProtKB-KW"/>
</dbReference>
<feature type="signal peptide" evidence="9">
    <location>
        <begin position="1"/>
        <end position="20"/>
    </location>
</feature>
<dbReference type="OrthoDB" id="10256524at2759"/>
<dbReference type="STRING" id="708187.A0A1Q8RE75"/>
<gene>
    <name evidence="12" type="ORF">CCHL11_10222</name>
</gene>